<evidence type="ECO:0000313" key="2">
    <source>
        <dbReference type="Proteomes" id="UP000836841"/>
    </source>
</evidence>
<name>A0AAU9SVV9_THLAR</name>
<proteinExistence type="predicted"/>
<sequence length="341" mass="39580">MTVWVTTHEYHDSKTKPSERYMLRCFTIRNLTLHQPLIIKSLGLKFITSPFQPTDITWWVNIAVSCSICKLSIAYSFRRYLTFRRKYLTILPRNLLTLKLHDDILLDVPLTVCLPCLKFLHLRYVAYVVENSLQIILSNCPVLEDLIVDHEYSNVREIVVPSSLYTHKSLVTLKLEGKILVDVPCMACLPSLKTLHLQCMRYSYEGSNQQMILSNFPVLEELLVKQYRSDNVIAIHVNIPFLKILSGDIAEIRVTDGFVIDCSLRYFKNMPKLEEADLDVLFPNVNNFLEAFTSRVKAVMYSNGILFDQIEHLKLCTCEINWSTFMVQVLKESHKLRVLKL</sequence>
<reference evidence="1 2" key="1">
    <citation type="submission" date="2022-03" db="EMBL/GenBank/DDBJ databases">
        <authorList>
            <person name="Nunn A."/>
            <person name="Chopra R."/>
            <person name="Nunn A."/>
            <person name="Contreras Garrido A."/>
        </authorList>
    </citation>
    <scope>NUCLEOTIDE SEQUENCE [LARGE SCALE GENOMIC DNA]</scope>
</reference>
<dbReference type="InterPro" id="IPR050232">
    <property type="entry name" value="FBL13/AtMIF1-like"/>
</dbReference>
<dbReference type="PANTHER" id="PTHR31900:SF34">
    <property type="entry name" value="EMB|CAB62440.1-RELATED"/>
    <property type="match status" value="1"/>
</dbReference>
<dbReference type="AlphaFoldDB" id="A0AAU9SVV9"/>
<accession>A0AAU9SVV9</accession>
<gene>
    <name evidence="1" type="ORF">TAV2_LOCUS21116</name>
</gene>
<keyword evidence="2" id="KW-1185">Reference proteome</keyword>
<dbReference type="InterPro" id="IPR032675">
    <property type="entry name" value="LRR_dom_sf"/>
</dbReference>
<dbReference type="EMBL" id="OU466862">
    <property type="protein sequence ID" value="CAH2071360.1"/>
    <property type="molecule type" value="Genomic_DNA"/>
</dbReference>
<protein>
    <submittedName>
        <fullName evidence="1">Uncharacterized protein</fullName>
    </submittedName>
</protein>
<dbReference type="InterPro" id="IPR013101">
    <property type="entry name" value="LRR_PRU1-like"/>
</dbReference>
<dbReference type="SUPFAM" id="SSF52047">
    <property type="entry name" value="RNI-like"/>
    <property type="match status" value="1"/>
</dbReference>
<evidence type="ECO:0000313" key="1">
    <source>
        <dbReference type="EMBL" id="CAH2071360.1"/>
    </source>
</evidence>
<dbReference type="PANTHER" id="PTHR31900">
    <property type="entry name" value="F-BOX/RNI SUPERFAMILY PROTEIN-RELATED"/>
    <property type="match status" value="1"/>
</dbReference>
<organism evidence="1 2">
    <name type="scientific">Thlaspi arvense</name>
    <name type="common">Field penny-cress</name>
    <dbReference type="NCBI Taxonomy" id="13288"/>
    <lineage>
        <taxon>Eukaryota</taxon>
        <taxon>Viridiplantae</taxon>
        <taxon>Streptophyta</taxon>
        <taxon>Embryophyta</taxon>
        <taxon>Tracheophyta</taxon>
        <taxon>Spermatophyta</taxon>
        <taxon>Magnoliopsida</taxon>
        <taxon>eudicotyledons</taxon>
        <taxon>Gunneridae</taxon>
        <taxon>Pentapetalae</taxon>
        <taxon>rosids</taxon>
        <taxon>malvids</taxon>
        <taxon>Brassicales</taxon>
        <taxon>Brassicaceae</taxon>
        <taxon>Thlaspideae</taxon>
        <taxon>Thlaspi</taxon>
    </lineage>
</organism>
<dbReference type="Proteomes" id="UP000836841">
    <property type="component" value="Chromosome 6"/>
</dbReference>
<dbReference type="Gene3D" id="3.80.10.10">
    <property type="entry name" value="Ribonuclease Inhibitor"/>
    <property type="match status" value="1"/>
</dbReference>
<dbReference type="Pfam" id="PF07723">
    <property type="entry name" value="LRR_2"/>
    <property type="match status" value="2"/>
</dbReference>